<reference evidence="3" key="1">
    <citation type="submission" date="2016-10" db="EMBL/GenBank/DDBJ databases">
        <authorList>
            <person name="Varghese N."/>
            <person name="Submissions S."/>
        </authorList>
    </citation>
    <scope>NUCLEOTIDE SEQUENCE [LARGE SCALE GENOMIC DNA]</scope>
    <source>
        <strain evidence="3">Gh-67</strain>
    </source>
</reference>
<accession>A0A1G8D138</accession>
<organism evidence="2 3">
    <name type="scientific">Mucilaginibacter gossypii</name>
    <dbReference type="NCBI Taxonomy" id="551996"/>
    <lineage>
        <taxon>Bacteria</taxon>
        <taxon>Pseudomonadati</taxon>
        <taxon>Bacteroidota</taxon>
        <taxon>Sphingobacteriia</taxon>
        <taxon>Sphingobacteriales</taxon>
        <taxon>Sphingobacteriaceae</taxon>
        <taxon>Mucilaginibacter</taxon>
    </lineage>
</organism>
<dbReference type="GO" id="GO:0051920">
    <property type="term" value="F:peroxiredoxin activity"/>
    <property type="evidence" value="ECO:0007669"/>
    <property type="project" value="InterPro"/>
</dbReference>
<dbReference type="InterPro" id="IPR029032">
    <property type="entry name" value="AhpD-like"/>
</dbReference>
<dbReference type="RefSeq" id="WP_091170607.1">
    <property type="nucleotide sequence ID" value="NZ_FNCG01000010.1"/>
</dbReference>
<keyword evidence="2" id="KW-0560">Oxidoreductase</keyword>
<dbReference type="AlphaFoldDB" id="A0A1G8D138"/>
<dbReference type="PANTHER" id="PTHR35446">
    <property type="entry name" value="SI:CH211-175M2.5"/>
    <property type="match status" value="1"/>
</dbReference>
<dbReference type="NCBIfam" id="TIGR00778">
    <property type="entry name" value="ahpD_dom"/>
    <property type="match status" value="1"/>
</dbReference>
<evidence type="ECO:0000313" key="2">
    <source>
        <dbReference type="EMBL" id="SDH51466.1"/>
    </source>
</evidence>
<dbReference type="STRING" id="551996.SAMN05192573_11093"/>
<proteinExistence type="predicted"/>
<evidence type="ECO:0000313" key="3">
    <source>
        <dbReference type="Proteomes" id="UP000199705"/>
    </source>
</evidence>
<keyword evidence="3" id="KW-1185">Reference proteome</keyword>
<protein>
    <submittedName>
        <fullName evidence="2">Uncharacterized peroxidase-related enzyme</fullName>
    </submittedName>
</protein>
<dbReference type="EMBL" id="FNCG01000010">
    <property type="protein sequence ID" value="SDH51466.1"/>
    <property type="molecule type" value="Genomic_DNA"/>
</dbReference>
<dbReference type="Pfam" id="PF02627">
    <property type="entry name" value="CMD"/>
    <property type="match status" value="1"/>
</dbReference>
<gene>
    <name evidence="2" type="ORF">SAMN05192573_11093</name>
</gene>
<dbReference type="InterPro" id="IPR004675">
    <property type="entry name" value="AhpD_core"/>
</dbReference>
<dbReference type="InterPro" id="IPR003779">
    <property type="entry name" value="CMD-like"/>
</dbReference>
<keyword evidence="2" id="KW-0575">Peroxidase</keyword>
<evidence type="ECO:0000259" key="1">
    <source>
        <dbReference type="Pfam" id="PF02627"/>
    </source>
</evidence>
<name>A0A1G8D138_9SPHI</name>
<feature type="domain" description="Carboxymuconolactone decarboxylase-like" evidence="1">
    <location>
        <begin position="41"/>
        <end position="98"/>
    </location>
</feature>
<sequence length="179" mass="19978">METIKVPTREEVSPESRAMFDHITQKIGKLPNLYAVIGYSPATLKGFLQFDSALSSGVFSSREREAIYLVVSEVNECRYCLAAHTVTAKNNGFNHDETINIRKGISYETRLTTVIRLAKYIAENQGQVDPVLLCDFFEAGYNEDALIELIGLVALRTFTNYVYAVTGVPLDFPEAISLK</sequence>
<dbReference type="Proteomes" id="UP000199705">
    <property type="component" value="Unassembled WGS sequence"/>
</dbReference>
<dbReference type="PANTHER" id="PTHR35446:SF2">
    <property type="entry name" value="CARBOXYMUCONOLACTONE DECARBOXYLASE-LIKE DOMAIN-CONTAINING PROTEIN"/>
    <property type="match status" value="1"/>
</dbReference>
<dbReference type="SUPFAM" id="SSF69118">
    <property type="entry name" value="AhpD-like"/>
    <property type="match status" value="1"/>
</dbReference>
<dbReference type="Gene3D" id="1.20.1290.10">
    <property type="entry name" value="AhpD-like"/>
    <property type="match status" value="1"/>
</dbReference>